<organism evidence="1 2">
    <name type="scientific">Candidatus Falkowbacteria bacterium RIFOXYC2_FULL_48_21</name>
    <dbReference type="NCBI Taxonomy" id="1798005"/>
    <lineage>
        <taxon>Bacteria</taxon>
        <taxon>Candidatus Falkowiibacteriota</taxon>
    </lineage>
</organism>
<evidence type="ECO:0000313" key="1">
    <source>
        <dbReference type="EMBL" id="OGF37894.1"/>
    </source>
</evidence>
<proteinExistence type="predicted"/>
<dbReference type="Proteomes" id="UP000178656">
    <property type="component" value="Unassembled WGS sequence"/>
</dbReference>
<protein>
    <submittedName>
        <fullName evidence="1">Uncharacterized protein</fullName>
    </submittedName>
</protein>
<dbReference type="EMBL" id="MFGM01000013">
    <property type="protein sequence ID" value="OGF37894.1"/>
    <property type="molecule type" value="Genomic_DNA"/>
</dbReference>
<gene>
    <name evidence="1" type="ORF">A2482_02390</name>
</gene>
<name>A0A1F5TG64_9BACT</name>
<comment type="caution">
    <text evidence="1">The sequence shown here is derived from an EMBL/GenBank/DDBJ whole genome shotgun (WGS) entry which is preliminary data.</text>
</comment>
<reference evidence="1 2" key="1">
    <citation type="journal article" date="2016" name="Nat. Commun.">
        <title>Thousands of microbial genomes shed light on interconnected biogeochemical processes in an aquifer system.</title>
        <authorList>
            <person name="Anantharaman K."/>
            <person name="Brown C.T."/>
            <person name="Hug L.A."/>
            <person name="Sharon I."/>
            <person name="Castelle C.J."/>
            <person name="Probst A.J."/>
            <person name="Thomas B.C."/>
            <person name="Singh A."/>
            <person name="Wilkins M.J."/>
            <person name="Karaoz U."/>
            <person name="Brodie E.L."/>
            <person name="Williams K.H."/>
            <person name="Hubbard S.S."/>
            <person name="Banfield J.F."/>
        </authorList>
    </citation>
    <scope>NUCLEOTIDE SEQUENCE [LARGE SCALE GENOMIC DNA]</scope>
</reference>
<accession>A0A1F5TG64</accession>
<dbReference type="AlphaFoldDB" id="A0A1F5TG64"/>
<sequence>MKENKKDPKNNTHEICFRLLVEAAEEMLHSPRLQRRETFDDHIFTKVSVLSNALEMSHFSKDFIPASIDKLRQFADMEPNRMPRSIKMRLAELIRNLETR</sequence>
<evidence type="ECO:0000313" key="2">
    <source>
        <dbReference type="Proteomes" id="UP000178656"/>
    </source>
</evidence>